<reference evidence="1 2" key="1">
    <citation type="submission" date="2024-04" db="EMBL/GenBank/DDBJ databases">
        <authorList>
            <consortium name="Genoscope - CEA"/>
            <person name="William W."/>
        </authorList>
    </citation>
    <scope>NUCLEOTIDE SEQUENCE [LARGE SCALE GENOMIC DNA]</scope>
</reference>
<feature type="non-terminal residue" evidence="1">
    <location>
        <position position="54"/>
    </location>
</feature>
<keyword evidence="2" id="KW-1185">Reference proteome</keyword>
<dbReference type="EMBL" id="CAXITT010000165">
    <property type="protein sequence ID" value="CAL1534244.1"/>
    <property type="molecule type" value="Genomic_DNA"/>
</dbReference>
<evidence type="ECO:0000313" key="1">
    <source>
        <dbReference type="EMBL" id="CAL1534244.1"/>
    </source>
</evidence>
<evidence type="ECO:0000313" key="2">
    <source>
        <dbReference type="Proteomes" id="UP001497497"/>
    </source>
</evidence>
<comment type="caution">
    <text evidence="1">The sequence shown here is derived from an EMBL/GenBank/DDBJ whole genome shotgun (WGS) entry which is preliminary data.</text>
</comment>
<dbReference type="AlphaFoldDB" id="A0AAV2HJP2"/>
<accession>A0AAV2HJP2</accession>
<feature type="non-terminal residue" evidence="1">
    <location>
        <position position="1"/>
    </location>
</feature>
<proteinExistence type="predicted"/>
<organism evidence="1 2">
    <name type="scientific">Lymnaea stagnalis</name>
    <name type="common">Great pond snail</name>
    <name type="synonym">Helix stagnalis</name>
    <dbReference type="NCBI Taxonomy" id="6523"/>
    <lineage>
        <taxon>Eukaryota</taxon>
        <taxon>Metazoa</taxon>
        <taxon>Spiralia</taxon>
        <taxon>Lophotrochozoa</taxon>
        <taxon>Mollusca</taxon>
        <taxon>Gastropoda</taxon>
        <taxon>Heterobranchia</taxon>
        <taxon>Euthyneura</taxon>
        <taxon>Panpulmonata</taxon>
        <taxon>Hygrophila</taxon>
        <taxon>Lymnaeoidea</taxon>
        <taxon>Lymnaeidae</taxon>
        <taxon>Lymnaea</taxon>
    </lineage>
</organism>
<dbReference type="Proteomes" id="UP001497497">
    <property type="component" value="Unassembled WGS sequence"/>
</dbReference>
<gene>
    <name evidence="1" type="ORF">GSLYS_00008204001</name>
</gene>
<sequence length="54" mass="6173">LKSRASEFLFYALAFEESTPMADTAQLAIFIRGDDVHFKKTKEFAALYPLRDTT</sequence>
<name>A0AAV2HJP2_LYMST</name>
<protein>
    <submittedName>
        <fullName evidence="1">Uncharacterized protein</fullName>
    </submittedName>
</protein>